<dbReference type="Gene3D" id="1.50.10.20">
    <property type="match status" value="1"/>
</dbReference>
<evidence type="ECO:0000259" key="9">
    <source>
        <dbReference type="Pfam" id="PF00432"/>
    </source>
</evidence>
<sequence length="528" mass="57067">MWPKLHPTFSSDLPKTAIPEAPSTPTTTTTTELLTSSMAEPQDGDPLSLPLNKARHLKYWSRCLRSLLPHHYTSSDSNRIALAYFVLSAIDLLLPSDSDPSVDPEIQNSQARLTPSDRLHFREWILSCQHAGGGFCGSPTMTLPSHAYEGWSFDSQTPEMGNPGQANIAATVFALIILALLAASEEEAEGAFTGVDRVRTLRWLRTLQREDGSFGEVLAHVEGQGLVVGGGKDMRYCYFAAMLRWMLRGDVREGDAAWTEDIDVDALVSYIGKSQTYDNGIAESSQHEPHSGYAYCALSALSLLDRPLEAGTTNSDSKPHAFDALRTAFPDISSVIHWLVSRQFAYVDPSPDEDDDPDTSNFAFSSLSISDPLVSVAFNGRCNKVADTCYCWWVTGALSILPPVDMSSSHRGTSNVEVMISRPAARRFLLDKTQHIIGGFSKHPGGPPDVYHSYLGLAALATMGEPGLKEFDAALAVSAETARKIAVARRALTPKSNGASTPGLGSSLLDLGIAIRGERPAWLVAAGG</sequence>
<dbReference type="GO" id="GO:0004662">
    <property type="term" value="F:CAAX-protein geranylgeranyltransferase activity"/>
    <property type="evidence" value="ECO:0007669"/>
    <property type="project" value="TreeGrafter"/>
</dbReference>
<gene>
    <name evidence="10" type="ORF">CONLIGDRAFT_638225</name>
</gene>
<dbReference type="Pfam" id="PF00432">
    <property type="entry name" value="Prenyltrans"/>
    <property type="match status" value="1"/>
</dbReference>
<keyword evidence="3" id="KW-0637">Prenyltransferase</keyword>
<evidence type="ECO:0000256" key="4">
    <source>
        <dbReference type="ARBA" id="ARBA00022679"/>
    </source>
</evidence>
<organism evidence="10 11">
    <name type="scientific">Coniochaeta ligniaria NRRL 30616</name>
    <dbReference type="NCBI Taxonomy" id="1408157"/>
    <lineage>
        <taxon>Eukaryota</taxon>
        <taxon>Fungi</taxon>
        <taxon>Dikarya</taxon>
        <taxon>Ascomycota</taxon>
        <taxon>Pezizomycotina</taxon>
        <taxon>Sordariomycetes</taxon>
        <taxon>Sordariomycetidae</taxon>
        <taxon>Coniochaetales</taxon>
        <taxon>Coniochaetaceae</taxon>
        <taxon>Coniochaeta</taxon>
    </lineage>
</organism>
<dbReference type="STRING" id="1408157.A0A1J7I5H3"/>
<reference evidence="10 11" key="1">
    <citation type="submission" date="2016-10" db="EMBL/GenBank/DDBJ databases">
        <title>Draft genome sequence of Coniochaeta ligniaria NRRL30616, a lignocellulolytic fungus for bioabatement of inhibitors in plant biomass hydrolysates.</title>
        <authorList>
            <consortium name="DOE Joint Genome Institute"/>
            <person name="Jimenez D.J."/>
            <person name="Hector R.E."/>
            <person name="Riley R."/>
            <person name="Sun H."/>
            <person name="Grigoriev I.V."/>
            <person name="Van Elsas J.D."/>
            <person name="Nichols N.N."/>
        </authorList>
    </citation>
    <scope>NUCLEOTIDE SEQUENCE [LARGE SCALE GENOMIC DNA]</scope>
    <source>
        <strain evidence="10 11">NRRL 30616</strain>
    </source>
</reference>
<feature type="domain" description="Prenyltransferase alpha-alpha toroid" evidence="9">
    <location>
        <begin position="51"/>
        <end position="477"/>
    </location>
</feature>
<dbReference type="PANTHER" id="PTHR11774:SF4">
    <property type="entry name" value="GERANYLGERANYL TRANSFERASE TYPE-1 SUBUNIT BETA"/>
    <property type="match status" value="1"/>
</dbReference>
<dbReference type="InParanoid" id="A0A1J7I5H3"/>
<evidence type="ECO:0000256" key="8">
    <source>
        <dbReference type="SAM" id="MobiDB-lite"/>
    </source>
</evidence>
<keyword evidence="5" id="KW-0479">Metal-binding</keyword>
<dbReference type="GO" id="GO:0046872">
    <property type="term" value="F:metal ion binding"/>
    <property type="evidence" value="ECO:0007669"/>
    <property type="project" value="UniProtKB-KW"/>
</dbReference>
<feature type="compositionally biased region" description="Low complexity" evidence="8">
    <location>
        <begin position="16"/>
        <end position="29"/>
    </location>
</feature>
<keyword evidence="11" id="KW-1185">Reference proteome</keyword>
<name>A0A1J7I5H3_9PEZI</name>
<comment type="similarity">
    <text evidence="2">Belongs to the protein prenyltransferase subunit beta family.</text>
</comment>
<evidence type="ECO:0000256" key="6">
    <source>
        <dbReference type="ARBA" id="ARBA00022737"/>
    </source>
</evidence>
<evidence type="ECO:0000256" key="7">
    <source>
        <dbReference type="ARBA" id="ARBA00022833"/>
    </source>
</evidence>
<evidence type="ECO:0000313" key="11">
    <source>
        <dbReference type="Proteomes" id="UP000182658"/>
    </source>
</evidence>
<dbReference type="EMBL" id="KV875112">
    <property type="protein sequence ID" value="OIW22611.1"/>
    <property type="molecule type" value="Genomic_DNA"/>
</dbReference>
<keyword evidence="7" id="KW-0862">Zinc</keyword>
<keyword evidence="4 10" id="KW-0808">Transferase</keyword>
<dbReference type="AlphaFoldDB" id="A0A1J7I5H3"/>
<dbReference type="InterPro" id="IPR001330">
    <property type="entry name" value="Prenyltrans"/>
</dbReference>
<keyword evidence="6" id="KW-0677">Repeat</keyword>
<dbReference type="PANTHER" id="PTHR11774">
    <property type="entry name" value="GERANYLGERANYL TRANSFERASE TYPE BETA SUBUNIT"/>
    <property type="match status" value="1"/>
</dbReference>
<evidence type="ECO:0000256" key="1">
    <source>
        <dbReference type="ARBA" id="ARBA00001947"/>
    </source>
</evidence>
<proteinExistence type="inferred from homology"/>
<evidence type="ECO:0000256" key="2">
    <source>
        <dbReference type="ARBA" id="ARBA00010497"/>
    </source>
</evidence>
<comment type="cofactor">
    <cofactor evidence="1">
        <name>Zn(2+)</name>
        <dbReference type="ChEBI" id="CHEBI:29105"/>
    </cofactor>
</comment>
<dbReference type="InterPro" id="IPR045089">
    <property type="entry name" value="PGGT1B-like"/>
</dbReference>
<dbReference type="Proteomes" id="UP000182658">
    <property type="component" value="Unassembled WGS sequence"/>
</dbReference>
<dbReference type="GO" id="GO:0005953">
    <property type="term" value="C:CAAX-protein geranylgeranyltransferase complex"/>
    <property type="evidence" value="ECO:0007669"/>
    <property type="project" value="TreeGrafter"/>
</dbReference>
<evidence type="ECO:0000256" key="5">
    <source>
        <dbReference type="ARBA" id="ARBA00022723"/>
    </source>
</evidence>
<dbReference type="OrthoDB" id="24893at2759"/>
<dbReference type="InterPro" id="IPR008930">
    <property type="entry name" value="Terpenoid_cyclase/PrenylTrfase"/>
</dbReference>
<protein>
    <submittedName>
        <fullName evidence="10">Terpenoid cyclases/Protein prenyltransferase</fullName>
    </submittedName>
</protein>
<evidence type="ECO:0000256" key="3">
    <source>
        <dbReference type="ARBA" id="ARBA00022602"/>
    </source>
</evidence>
<dbReference type="SUPFAM" id="SSF48239">
    <property type="entry name" value="Terpenoid cyclases/Protein prenyltransferases"/>
    <property type="match status" value="1"/>
</dbReference>
<dbReference type="FunCoup" id="A0A1J7I5H3">
    <property type="interactions" value="4"/>
</dbReference>
<feature type="region of interest" description="Disordered" evidence="8">
    <location>
        <begin position="1"/>
        <end position="29"/>
    </location>
</feature>
<accession>A0A1J7I5H3</accession>
<evidence type="ECO:0000313" key="10">
    <source>
        <dbReference type="EMBL" id="OIW22611.1"/>
    </source>
</evidence>